<proteinExistence type="predicted"/>
<dbReference type="OrthoDB" id="542013at2759"/>
<evidence type="ECO:0000313" key="3">
    <source>
        <dbReference type="Proteomes" id="UP000799538"/>
    </source>
</evidence>
<dbReference type="PANTHER" id="PTHR43157">
    <property type="entry name" value="PHOSPHATIDYLINOSITOL-GLYCAN BIOSYNTHESIS CLASS F PROTEIN-RELATED"/>
    <property type="match status" value="1"/>
</dbReference>
<dbReference type="Gene3D" id="3.40.50.720">
    <property type="entry name" value="NAD(P)-binding Rossmann-like Domain"/>
    <property type="match status" value="1"/>
</dbReference>
<organism evidence="2 3">
    <name type="scientific">Elsinoe ampelina</name>
    <dbReference type="NCBI Taxonomy" id="302913"/>
    <lineage>
        <taxon>Eukaryota</taxon>
        <taxon>Fungi</taxon>
        <taxon>Dikarya</taxon>
        <taxon>Ascomycota</taxon>
        <taxon>Pezizomycotina</taxon>
        <taxon>Dothideomycetes</taxon>
        <taxon>Dothideomycetidae</taxon>
        <taxon>Myriangiales</taxon>
        <taxon>Elsinoaceae</taxon>
        <taxon>Elsinoe</taxon>
    </lineage>
</organism>
<protein>
    <submittedName>
        <fullName evidence="2">Short chain dehydrogenase/reductase</fullName>
    </submittedName>
</protein>
<dbReference type="AlphaFoldDB" id="A0A6A6GRA5"/>
<dbReference type="GO" id="GO:0016491">
    <property type="term" value="F:oxidoreductase activity"/>
    <property type="evidence" value="ECO:0007669"/>
    <property type="project" value="UniProtKB-KW"/>
</dbReference>
<dbReference type="SUPFAM" id="SSF51735">
    <property type="entry name" value="NAD(P)-binding Rossmann-fold domains"/>
    <property type="match status" value="1"/>
</dbReference>
<gene>
    <name evidence="2" type="ORF">BDZ85DRAFT_255630</name>
</gene>
<dbReference type="Proteomes" id="UP000799538">
    <property type="component" value="Unassembled WGS sequence"/>
</dbReference>
<evidence type="ECO:0000256" key="1">
    <source>
        <dbReference type="ARBA" id="ARBA00023002"/>
    </source>
</evidence>
<dbReference type="Pfam" id="PF00106">
    <property type="entry name" value="adh_short"/>
    <property type="match status" value="1"/>
</dbReference>
<dbReference type="InterPro" id="IPR036291">
    <property type="entry name" value="NAD(P)-bd_dom_sf"/>
</dbReference>
<dbReference type="PRINTS" id="PR00081">
    <property type="entry name" value="GDHRDH"/>
</dbReference>
<name>A0A6A6GRA5_9PEZI</name>
<evidence type="ECO:0000313" key="2">
    <source>
        <dbReference type="EMBL" id="KAF2228231.1"/>
    </source>
</evidence>
<keyword evidence="1" id="KW-0560">Oxidoreductase</keyword>
<reference evidence="3" key="1">
    <citation type="journal article" date="2020" name="Stud. Mycol.">
        <title>101 Dothideomycetes genomes: A test case for predicting lifestyles and emergence of pathogens.</title>
        <authorList>
            <person name="Haridas S."/>
            <person name="Albert R."/>
            <person name="Binder M."/>
            <person name="Bloem J."/>
            <person name="LaButti K."/>
            <person name="Salamov A."/>
            <person name="Andreopoulos B."/>
            <person name="Baker S."/>
            <person name="Barry K."/>
            <person name="Bills G."/>
            <person name="Bluhm B."/>
            <person name="Cannon C."/>
            <person name="Castanera R."/>
            <person name="Culley D."/>
            <person name="Daum C."/>
            <person name="Ezra D."/>
            <person name="Gonzalez J."/>
            <person name="Henrissat B."/>
            <person name="Kuo A."/>
            <person name="Liang C."/>
            <person name="Lipzen A."/>
            <person name="Lutzoni F."/>
            <person name="Magnuson J."/>
            <person name="Mondo S."/>
            <person name="Nolan M."/>
            <person name="Ohm R."/>
            <person name="Pangilinan J."/>
            <person name="Park H.-J."/>
            <person name="Ramirez L."/>
            <person name="Alfaro M."/>
            <person name="Sun H."/>
            <person name="Tritt A."/>
            <person name="Yoshinaga Y."/>
            <person name="Zwiers L.-H."/>
            <person name="Turgeon B."/>
            <person name="Goodwin S."/>
            <person name="Spatafora J."/>
            <person name="Crous P."/>
            <person name="Grigoriev I."/>
        </authorList>
    </citation>
    <scope>NUCLEOTIDE SEQUENCE [LARGE SCALE GENOMIC DNA]</scope>
    <source>
        <strain evidence="3">CECT 20119</strain>
    </source>
</reference>
<dbReference type="EMBL" id="ML992501">
    <property type="protein sequence ID" value="KAF2228231.1"/>
    <property type="molecule type" value="Genomic_DNA"/>
</dbReference>
<accession>A0A6A6GRA5</accession>
<keyword evidence="3" id="KW-1185">Reference proteome</keyword>
<sequence length="342" mass="37619">MAGIVKLWRQKRSPPAEPTTSFAGKTVLVTGSNTGLGYESALMFHKLGAHHIILAVRTPSTGEEAARNIRSQSKGSGDITVLPLDMLSYDSIKSFASRISSEVPVLDIAVLNAGVTSTSATFSNYNIERTIQVNTISTILLALLLLPKLRESHQQGRDTPVLEFVSSGTHVVINWDEELRKSTSPIALLNARAQKSKDGKGSYSFNTYYASSKVFLQAAYQHIARLAASKSGEPDVIVTSVCPGMTKSNLARDFKQWWILPILWLFYYIFARSTEEGARTYVSGAALGEKGRGGFWQHDKLQPTAPLLKDAEGDKRAENIWHEIIDILRRDVPEVLELTKGA</sequence>
<dbReference type="PANTHER" id="PTHR43157:SF22">
    <property type="entry name" value="SHORT-CHAIN DEHYDROGENASE_REDUCTASE PHMF"/>
    <property type="match status" value="1"/>
</dbReference>
<dbReference type="InterPro" id="IPR002347">
    <property type="entry name" value="SDR_fam"/>
</dbReference>